<sequence>MMSMAGIIDSQSSASGQESSASRYNNLCREAIKYAQEGAASADVYNVAMQALREAVKKVTAMKKNIGEVANDGASDESLVSSSTFHTVQHHKLRLCDSNRQLKLPKSRICDVCHQPSDHTSRNCPMNQLVMSPPGTISAFSIDHIGTGPSEHINVDLCEQIILDSVEPISQS</sequence>
<evidence type="ECO:0000313" key="2">
    <source>
        <dbReference type="Proteomes" id="UP001180020"/>
    </source>
</evidence>
<protein>
    <submittedName>
        <fullName evidence="1">Protein FAR1-RELATED SEQUENCE 3</fullName>
    </submittedName>
</protein>
<gene>
    <name evidence="1" type="primary">FRS3</name>
    <name evidence="1" type="ORF">QJS10_CPA09g01726</name>
</gene>
<dbReference type="Proteomes" id="UP001180020">
    <property type="component" value="Unassembled WGS sequence"/>
</dbReference>
<proteinExistence type="predicted"/>
<reference evidence="1" key="1">
    <citation type="journal article" date="2023" name="Nat. Commun.">
        <title>Diploid and tetraploid genomes of Acorus and the evolution of monocots.</title>
        <authorList>
            <person name="Ma L."/>
            <person name="Liu K.W."/>
            <person name="Li Z."/>
            <person name="Hsiao Y.Y."/>
            <person name="Qi Y."/>
            <person name="Fu T."/>
            <person name="Tang G.D."/>
            <person name="Zhang D."/>
            <person name="Sun W.H."/>
            <person name="Liu D.K."/>
            <person name="Li Y."/>
            <person name="Chen G.Z."/>
            <person name="Liu X.D."/>
            <person name="Liao X.Y."/>
            <person name="Jiang Y.T."/>
            <person name="Yu X."/>
            <person name="Hao Y."/>
            <person name="Huang J."/>
            <person name="Zhao X.W."/>
            <person name="Ke S."/>
            <person name="Chen Y.Y."/>
            <person name="Wu W.L."/>
            <person name="Hsu J.L."/>
            <person name="Lin Y.F."/>
            <person name="Huang M.D."/>
            <person name="Li C.Y."/>
            <person name="Huang L."/>
            <person name="Wang Z.W."/>
            <person name="Zhao X."/>
            <person name="Zhong W.Y."/>
            <person name="Peng D.H."/>
            <person name="Ahmad S."/>
            <person name="Lan S."/>
            <person name="Zhang J.S."/>
            <person name="Tsai W.C."/>
            <person name="Van de Peer Y."/>
            <person name="Liu Z.J."/>
        </authorList>
    </citation>
    <scope>NUCLEOTIDE SEQUENCE</scope>
    <source>
        <strain evidence="1">CP</strain>
    </source>
</reference>
<evidence type="ECO:0000313" key="1">
    <source>
        <dbReference type="EMBL" id="KAK1308121.1"/>
    </source>
</evidence>
<comment type="caution">
    <text evidence="1">The sequence shown here is derived from an EMBL/GenBank/DDBJ whole genome shotgun (WGS) entry which is preliminary data.</text>
</comment>
<keyword evidence="2" id="KW-1185">Reference proteome</keyword>
<dbReference type="AlphaFoldDB" id="A0AAV9E3A5"/>
<accession>A0AAV9E3A5</accession>
<name>A0AAV9E3A5_ACOCL</name>
<organism evidence="1 2">
    <name type="scientific">Acorus calamus</name>
    <name type="common">Sweet flag</name>
    <dbReference type="NCBI Taxonomy" id="4465"/>
    <lineage>
        <taxon>Eukaryota</taxon>
        <taxon>Viridiplantae</taxon>
        <taxon>Streptophyta</taxon>
        <taxon>Embryophyta</taxon>
        <taxon>Tracheophyta</taxon>
        <taxon>Spermatophyta</taxon>
        <taxon>Magnoliopsida</taxon>
        <taxon>Liliopsida</taxon>
        <taxon>Acoraceae</taxon>
        <taxon>Acorus</taxon>
    </lineage>
</organism>
<reference evidence="1" key="2">
    <citation type="submission" date="2023-06" db="EMBL/GenBank/DDBJ databases">
        <authorList>
            <person name="Ma L."/>
            <person name="Liu K.-W."/>
            <person name="Li Z."/>
            <person name="Hsiao Y.-Y."/>
            <person name="Qi Y."/>
            <person name="Fu T."/>
            <person name="Tang G."/>
            <person name="Zhang D."/>
            <person name="Sun W.-H."/>
            <person name="Liu D.-K."/>
            <person name="Li Y."/>
            <person name="Chen G.-Z."/>
            <person name="Liu X.-D."/>
            <person name="Liao X.-Y."/>
            <person name="Jiang Y.-T."/>
            <person name="Yu X."/>
            <person name="Hao Y."/>
            <person name="Huang J."/>
            <person name="Zhao X.-W."/>
            <person name="Ke S."/>
            <person name="Chen Y.-Y."/>
            <person name="Wu W.-L."/>
            <person name="Hsu J.-L."/>
            <person name="Lin Y.-F."/>
            <person name="Huang M.-D."/>
            <person name="Li C.-Y."/>
            <person name="Huang L."/>
            <person name="Wang Z.-W."/>
            <person name="Zhao X."/>
            <person name="Zhong W.-Y."/>
            <person name="Peng D.-H."/>
            <person name="Ahmad S."/>
            <person name="Lan S."/>
            <person name="Zhang J.-S."/>
            <person name="Tsai W.-C."/>
            <person name="Van De Peer Y."/>
            <person name="Liu Z.-J."/>
        </authorList>
    </citation>
    <scope>NUCLEOTIDE SEQUENCE</scope>
    <source>
        <strain evidence="1">CP</strain>
        <tissue evidence="1">Leaves</tissue>
    </source>
</reference>
<dbReference type="EMBL" id="JAUJYO010000009">
    <property type="protein sequence ID" value="KAK1308121.1"/>
    <property type="molecule type" value="Genomic_DNA"/>
</dbReference>